<dbReference type="SUPFAM" id="SSF53335">
    <property type="entry name" value="S-adenosyl-L-methionine-dependent methyltransferases"/>
    <property type="match status" value="1"/>
</dbReference>
<gene>
    <name evidence="4" type="primary">sle_00930</name>
</gene>
<accession>A0A0F7VLG3</accession>
<protein>
    <recommendedName>
        <fullName evidence="6">Methyltransferase domain-containing protein</fullName>
    </recommendedName>
</protein>
<evidence type="ECO:0000256" key="3">
    <source>
        <dbReference type="ARBA" id="ARBA00022691"/>
    </source>
</evidence>
<sequence>MTPPPTVTGGSRPAAATALDPEALAYFRRYFTEYFRDEFRPGQGTEDILDTLAGVSHAGDWLDLGAGPCTLFWSIPLSGVRSIRCADAAPEALAVLRDFVDGDDVPLCYQQVLDRHRRDRRHLERMRAAVADYAVFDAMKPWPEPFGGMRFDLITEFGLFGLSPDPDHYRACFRHLRERLQDGGTVVGADWIRSARFIADEGHDNSYLSKRLVAQATEEAGLTLRTCRLCPIQGDELYDALVVWSADKPDGQAGES</sequence>
<dbReference type="InterPro" id="IPR029063">
    <property type="entry name" value="SAM-dependent_MTases_sf"/>
</dbReference>
<keyword evidence="1" id="KW-0489">Methyltransferase</keyword>
<dbReference type="InterPro" id="IPR000940">
    <property type="entry name" value="NNMT_TEMT_trans"/>
</dbReference>
<dbReference type="Proteomes" id="UP000035016">
    <property type="component" value="Chromosome Chromosome"/>
</dbReference>
<evidence type="ECO:0000313" key="4">
    <source>
        <dbReference type="EMBL" id="CQR59555.1"/>
    </source>
</evidence>
<dbReference type="GO" id="GO:0032259">
    <property type="term" value="P:methylation"/>
    <property type="evidence" value="ECO:0007669"/>
    <property type="project" value="UniProtKB-KW"/>
</dbReference>
<keyword evidence="2" id="KW-0808">Transferase</keyword>
<dbReference type="Pfam" id="PF01234">
    <property type="entry name" value="NNMT_PNMT_TEMT"/>
    <property type="match status" value="1"/>
</dbReference>
<name>A0A0F7VLG3_STRLW</name>
<dbReference type="GO" id="GO:0008168">
    <property type="term" value="F:methyltransferase activity"/>
    <property type="evidence" value="ECO:0007669"/>
    <property type="project" value="UniProtKB-KW"/>
</dbReference>
<dbReference type="Gene3D" id="3.40.50.150">
    <property type="entry name" value="Vaccinia Virus protein VP39"/>
    <property type="match status" value="1"/>
</dbReference>
<evidence type="ECO:0008006" key="6">
    <source>
        <dbReference type="Google" id="ProtNLM"/>
    </source>
</evidence>
<proteinExistence type="predicted"/>
<keyword evidence="3" id="KW-0949">S-adenosyl-L-methionine</keyword>
<dbReference type="KEGG" id="sle:sle_00930"/>
<evidence type="ECO:0000313" key="5">
    <source>
        <dbReference type="Proteomes" id="UP000035016"/>
    </source>
</evidence>
<dbReference type="EMBL" id="LN831790">
    <property type="protein sequence ID" value="CQR59555.1"/>
    <property type="molecule type" value="Genomic_DNA"/>
</dbReference>
<organism evidence="4 5">
    <name type="scientific">Streptomyces leeuwenhoekii</name>
    <dbReference type="NCBI Taxonomy" id="1437453"/>
    <lineage>
        <taxon>Bacteria</taxon>
        <taxon>Bacillati</taxon>
        <taxon>Actinomycetota</taxon>
        <taxon>Actinomycetes</taxon>
        <taxon>Kitasatosporales</taxon>
        <taxon>Streptomycetaceae</taxon>
        <taxon>Streptomyces</taxon>
    </lineage>
</organism>
<dbReference type="RefSeq" id="WP_029381316.1">
    <property type="nucleotide sequence ID" value="NZ_AZSD01000034.1"/>
</dbReference>
<evidence type="ECO:0000256" key="2">
    <source>
        <dbReference type="ARBA" id="ARBA00022679"/>
    </source>
</evidence>
<dbReference type="AlphaFoldDB" id="A0A0F7VLG3"/>
<evidence type="ECO:0000256" key="1">
    <source>
        <dbReference type="ARBA" id="ARBA00022603"/>
    </source>
</evidence>
<reference evidence="4 5" key="1">
    <citation type="submission" date="2015-02" db="EMBL/GenBank/DDBJ databases">
        <authorList>
            <person name="Gomez-Escribano P.J."/>
        </authorList>
    </citation>
    <scope>NUCLEOTIDE SEQUENCE [LARGE SCALE GENOMIC DNA]</scope>
    <source>
        <strain evidence="5">C34 (DSM 42122 / NRRL B-24963)</strain>
    </source>
</reference>